<reference evidence="2" key="1">
    <citation type="journal article" date="2019" name="Int. J. Syst. Evol. Microbiol.">
        <title>The Global Catalogue of Microorganisms (GCM) 10K type strain sequencing project: providing services to taxonomists for standard genome sequencing and annotation.</title>
        <authorList>
            <consortium name="The Broad Institute Genomics Platform"/>
            <consortium name="The Broad Institute Genome Sequencing Center for Infectious Disease"/>
            <person name="Wu L."/>
            <person name="Ma J."/>
        </authorList>
    </citation>
    <scope>NUCLEOTIDE SEQUENCE [LARGE SCALE GENOMIC DNA]</scope>
    <source>
        <strain evidence="2">KCTC 42984</strain>
    </source>
</reference>
<dbReference type="Pfam" id="PF09912">
    <property type="entry name" value="DUF2141"/>
    <property type="match status" value="1"/>
</dbReference>
<protein>
    <submittedName>
        <fullName evidence="1">DUF2141 domain-containing protein</fullName>
    </submittedName>
</protein>
<proteinExistence type="predicted"/>
<comment type="caution">
    <text evidence="1">The sequence shown here is derived from an EMBL/GenBank/DDBJ whole genome shotgun (WGS) entry which is preliminary data.</text>
</comment>
<organism evidence="1 2">
    <name type="scientific">Novosphingobium bradum</name>
    <dbReference type="NCBI Taxonomy" id="1737444"/>
    <lineage>
        <taxon>Bacteria</taxon>
        <taxon>Pseudomonadati</taxon>
        <taxon>Pseudomonadota</taxon>
        <taxon>Alphaproteobacteria</taxon>
        <taxon>Sphingomonadales</taxon>
        <taxon>Sphingomonadaceae</taxon>
        <taxon>Novosphingobium</taxon>
    </lineage>
</organism>
<dbReference type="InterPro" id="IPR018673">
    <property type="entry name" value="DUF2141"/>
</dbReference>
<dbReference type="Proteomes" id="UP001595604">
    <property type="component" value="Unassembled WGS sequence"/>
</dbReference>
<name>A0ABV7IVQ7_9SPHN</name>
<dbReference type="RefSeq" id="WP_379509967.1">
    <property type="nucleotide sequence ID" value="NZ_JBHRTQ010000007.1"/>
</dbReference>
<accession>A0ABV7IVQ7</accession>
<evidence type="ECO:0000313" key="1">
    <source>
        <dbReference type="EMBL" id="MFC3174297.1"/>
    </source>
</evidence>
<evidence type="ECO:0000313" key="2">
    <source>
        <dbReference type="Proteomes" id="UP001595604"/>
    </source>
</evidence>
<dbReference type="EMBL" id="JBHRTQ010000007">
    <property type="protein sequence ID" value="MFC3174297.1"/>
    <property type="molecule type" value="Genomic_DNA"/>
</dbReference>
<keyword evidence="2" id="KW-1185">Reference proteome</keyword>
<gene>
    <name evidence="1" type="ORF">ACFOD9_08540</name>
</gene>
<sequence>MAPGAAAVLAGLVPLAPAGAIIPSTPDLGKAEGRCRSGEAGPALLVRIDGLKDHNGNLKLEVYPANDKDFLQDDNILVAEGKVFRRVEQPVGAGNPVELCVRIPGPGTYAVSVLHDRDGNRKFGLSVDGIGFSGNPRLGVSKPKASRASVVVTAAGLSRITVVMNYRSGLMSFAPLHKK</sequence>